<feature type="transmembrane region" description="Helical" evidence="1">
    <location>
        <begin position="211"/>
        <end position="229"/>
    </location>
</feature>
<keyword evidence="1" id="KW-0472">Membrane</keyword>
<evidence type="ECO:0000313" key="2">
    <source>
        <dbReference type="EMBL" id="KIG16239.1"/>
    </source>
</evidence>
<name>A0A0C1ZF39_9BACT</name>
<comment type="caution">
    <text evidence="2">The sequence shown here is derived from an EMBL/GenBank/DDBJ whole genome shotgun (WGS) entry which is preliminary data.</text>
</comment>
<dbReference type="RefSeq" id="WP_052550159.1">
    <property type="nucleotide sequence ID" value="NZ_JMCC02000041.1"/>
</dbReference>
<dbReference type="AlphaFoldDB" id="A0A0C1ZF39"/>
<evidence type="ECO:0000256" key="1">
    <source>
        <dbReference type="SAM" id="Phobius"/>
    </source>
</evidence>
<feature type="transmembrane region" description="Helical" evidence="1">
    <location>
        <begin position="69"/>
        <end position="92"/>
    </location>
</feature>
<feature type="transmembrane region" description="Helical" evidence="1">
    <location>
        <begin position="21"/>
        <end position="42"/>
    </location>
</feature>
<reference evidence="2 3" key="1">
    <citation type="submission" date="2014-12" db="EMBL/GenBank/DDBJ databases">
        <title>Genome assembly of Enhygromyxa salina DSM 15201.</title>
        <authorList>
            <person name="Sharma G."/>
            <person name="Subramanian S."/>
        </authorList>
    </citation>
    <scope>NUCLEOTIDE SEQUENCE [LARGE SCALE GENOMIC DNA]</scope>
    <source>
        <strain evidence="2 3">DSM 15201</strain>
    </source>
</reference>
<proteinExistence type="predicted"/>
<keyword evidence="1" id="KW-1133">Transmembrane helix</keyword>
<dbReference type="Proteomes" id="UP000031599">
    <property type="component" value="Unassembled WGS sequence"/>
</dbReference>
<gene>
    <name evidence="2" type="ORF">DB30_04851</name>
</gene>
<evidence type="ECO:0000313" key="3">
    <source>
        <dbReference type="Proteomes" id="UP000031599"/>
    </source>
</evidence>
<dbReference type="EMBL" id="JMCC02000041">
    <property type="protein sequence ID" value="KIG16239.1"/>
    <property type="molecule type" value="Genomic_DNA"/>
</dbReference>
<feature type="transmembrane region" description="Helical" evidence="1">
    <location>
        <begin position="183"/>
        <end position="205"/>
    </location>
</feature>
<accession>A0A0C1ZF39</accession>
<sequence length="321" mass="35038">MSEVAKAVKPLFDKFIDFFDIFDLSFFVSGATFVAAIAWAGLTPDLAQLLGFEPTESGGWLVTGQMPGITVVALILASYVSGMSAFAVGRFIRKWVFRAKDWIVGAPRHRHSLFDDLERHGVLIRRLSGHGFRVNPEFDRIPWLKRYLIDGGEGKEPALYVRMWAEIRQRERFAPSFSLLRRYWVSAATLDGLFVAFCTWGVLLALKDHTVHGWFPCAATLCGAVFCLREAQRYGVFQREELVATLLHVYDLPDQELAVMMNGGAATAPAPAGGATAGAAGQTGLLAATTEAVRVDEANVVSVEGGELGAALPEASELERG</sequence>
<organism evidence="2 3">
    <name type="scientific">Enhygromyxa salina</name>
    <dbReference type="NCBI Taxonomy" id="215803"/>
    <lineage>
        <taxon>Bacteria</taxon>
        <taxon>Pseudomonadati</taxon>
        <taxon>Myxococcota</taxon>
        <taxon>Polyangia</taxon>
        <taxon>Nannocystales</taxon>
        <taxon>Nannocystaceae</taxon>
        <taxon>Enhygromyxa</taxon>
    </lineage>
</organism>
<keyword evidence="1" id="KW-0812">Transmembrane</keyword>
<protein>
    <submittedName>
        <fullName evidence="2">Uncharacterized protein</fullName>
    </submittedName>
</protein>